<accession>A0A8X6KAN5</accession>
<sequence>MLPSYSISSKYYFSQQPEIEKRCTIFLSTSRINLVTIVVCCLAASLVKAYPSSYYRPYYHERSSYVTKDIGDGPGFREYDESGHHQRQQSQASHGNREYEDGESHSLRDRVKKEKHDQGSHSSVHNSGGKKENAKKSHDKAFYEKEKKYGYEKSYGYERETKSHDKGSTSHEHSSGYEHNENKGDHKRGEQFLRDLADDGKKYKHGSESHGKKQEKFESSSHHNIGKDIVSELDREFRHPHFNFHKRSGPISDYSPNFVPKEYMFGVENALQRFKYLSGIHGLGGIRANLLSYGYNPLRYRYLENHFERKLLPVDQLYFDIEHPSSRVIYLDSEI</sequence>
<dbReference type="OrthoDB" id="6426906at2759"/>
<dbReference type="EMBL" id="BMAO01010524">
    <property type="protein sequence ID" value="GFQ67759.1"/>
    <property type="molecule type" value="Genomic_DNA"/>
</dbReference>
<evidence type="ECO:0000313" key="3">
    <source>
        <dbReference type="Proteomes" id="UP000887116"/>
    </source>
</evidence>
<organism evidence="2 3">
    <name type="scientific">Trichonephila clavata</name>
    <name type="common">Joro spider</name>
    <name type="synonym">Nephila clavata</name>
    <dbReference type="NCBI Taxonomy" id="2740835"/>
    <lineage>
        <taxon>Eukaryota</taxon>
        <taxon>Metazoa</taxon>
        <taxon>Ecdysozoa</taxon>
        <taxon>Arthropoda</taxon>
        <taxon>Chelicerata</taxon>
        <taxon>Arachnida</taxon>
        <taxon>Araneae</taxon>
        <taxon>Araneomorphae</taxon>
        <taxon>Entelegynae</taxon>
        <taxon>Araneoidea</taxon>
        <taxon>Nephilidae</taxon>
        <taxon>Trichonephila</taxon>
    </lineage>
</organism>
<keyword evidence="3" id="KW-1185">Reference proteome</keyword>
<feature type="region of interest" description="Disordered" evidence="1">
    <location>
        <begin position="200"/>
        <end position="223"/>
    </location>
</feature>
<name>A0A8X6KAN5_TRICU</name>
<feature type="compositionally biased region" description="Basic and acidic residues" evidence="1">
    <location>
        <begin position="95"/>
        <end position="119"/>
    </location>
</feature>
<comment type="caution">
    <text evidence="2">The sequence shown here is derived from an EMBL/GenBank/DDBJ whole genome shotgun (WGS) entry which is preliminary data.</text>
</comment>
<feature type="region of interest" description="Disordered" evidence="1">
    <location>
        <begin position="155"/>
        <end position="188"/>
    </location>
</feature>
<dbReference type="Proteomes" id="UP000887116">
    <property type="component" value="Unassembled WGS sequence"/>
</dbReference>
<feature type="region of interest" description="Disordered" evidence="1">
    <location>
        <begin position="71"/>
        <end position="141"/>
    </location>
</feature>
<protein>
    <submittedName>
        <fullName evidence="2">Uncharacterized protein</fullName>
    </submittedName>
</protein>
<proteinExistence type="predicted"/>
<reference evidence="2" key="1">
    <citation type="submission" date="2020-07" db="EMBL/GenBank/DDBJ databases">
        <title>Multicomponent nature underlies the extraordinary mechanical properties of spider dragline silk.</title>
        <authorList>
            <person name="Kono N."/>
            <person name="Nakamura H."/>
            <person name="Mori M."/>
            <person name="Yoshida Y."/>
            <person name="Ohtoshi R."/>
            <person name="Malay A.D."/>
            <person name="Moran D.A.P."/>
            <person name="Tomita M."/>
            <person name="Numata K."/>
            <person name="Arakawa K."/>
        </authorList>
    </citation>
    <scope>NUCLEOTIDE SEQUENCE</scope>
</reference>
<gene>
    <name evidence="2" type="primary">AVEN_31528_1</name>
    <name evidence="2" type="ORF">TNCT_73492</name>
</gene>
<feature type="compositionally biased region" description="Basic and acidic residues" evidence="1">
    <location>
        <begin position="129"/>
        <end position="141"/>
    </location>
</feature>
<feature type="compositionally biased region" description="Basic and acidic residues" evidence="1">
    <location>
        <begin position="71"/>
        <end position="84"/>
    </location>
</feature>
<dbReference type="AlphaFoldDB" id="A0A8X6KAN5"/>
<evidence type="ECO:0000313" key="2">
    <source>
        <dbReference type="EMBL" id="GFQ67759.1"/>
    </source>
</evidence>
<evidence type="ECO:0000256" key="1">
    <source>
        <dbReference type="SAM" id="MobiDB-lite"/>
    </source>
</evidence>